<sequence>MTMLVPIRVLTLLMLLILIAQSLSSHTSSYQGSTVATKRCNFVPNREGNIDGVHALSGRKLAYTEEMKENITIEENKQQQKSTANVKGREMNEEKKTIDGYVAFTADYKSPRHHPPKNN</sequence>
<proteinExistence type="predicted"/>
<dbReference type="AlphaFoldDB" id="A0AAE1RSU4"/>
<feature type="chain" id="PRO_5041965062" evidence="2">
    <location>
        <begin position="25"/>
        <end position="119"/>
    </location>
</feature>
<dbReference type="GO" id="GO:0008083">
    <property type="term" value="F:growth factor activity"/>
    <property type="evidence" value="ECO:0007669"/>
    <property type="project" value="InterPro"/>
</dbReference>
<dbReference type="GO" id="GO:0010082">
    <property type="term" value="P:regulation of root meristem growth"/>
    <property type="evidence" value="ECO:0007669"/>
    <property type="project" value="InterPro"/>
</dbReference>
<evidence type="ECO:0000313" key="4">
    <source>
        <dbReference type="Proteomes" id="UP001291623"/>
    </source>
</evidence>
<comment type="caution">
    <text evidence="3">The sequence shown here is derived from an EMBL/GenBank/DDBJ whole genome shotgun (WGS) entry which is preliminary data.</text>
</comment>
<feature type="signal peptide" evidence="2">
    <location>
        <begin position="1"/>
        <end position="24"/>
    </location>
</feature>
<dbReference type="PANTHER" id="PTHR36313">
    <property type="entry name" value="ROOT MERISTEM GROWTH FACTOR 2"/>
    <property type="match status" value="1"/>
</dbReference>
<name>A0AAE1RSU4_9SOLA</name>
<gene>
    <name evidence="3" type="ORF">RND71_023569</name>
</gene>
<dbReference type="GO" id="GO:0030154">
    <property type="term" value="P:cell differentiation"/>
    <property type="evidence" value="ECO:0007669"/>
    <property type="project" value="TreeGrafter"/>
</dbReference>
<evidence type="ECO:0000313" key="3">
    <source>
        <dbReference type="EMBL" id="KAK4357959.1"/>
    </source>
</evidence>
<evidence type="ECO:0000256" key="1">
    <source>
        <dbReference type="SAM" id="MobiDB-lite"/>
    </source>
</evidence>
<organism evidence="3 4">
    <name type="scientific">Anisodus tanguticus</name>
    <dbReference type="NCBI Taxonomy" id="243964"/>
    <lineage>
        <taxon>Eukaryota</taxon>
        <taxon>Viridiplantae</taxon>
        <taxon>Streptophyta</taxon>
        <taxon>Embryophyta</taxon>
        <taxon>Tracheophyta</taxon>
        <taxon>Spermatophyta</taxon>
        <taxon>Magnoliopsida</taxon>
        <taxon>eudicotyledons</taxon>
        <taxon>Gunneridae</taxon>
        <taxon>Pentapetalae</taxon>
        <taxon>asterids</taxon>
        <taxon>lamiids</taxon>
        <taxon>Solanales</taxon>
        <taxon>Solanaceae</taxon>
        <taxon>Solanoideae</taxon>
        <taxon>Hyoscyameae</taxon>
        <taxon>Anisodus</taxon>
    </lineage>
</organism>
<dbReference type="InterPro" id="IPR038804">
    <property type="entry name" value="RGF3"/>
</dbReference>
<keyword evidence="4" id="KW-1185">Reference proteome</keyword>
<protein>
    <submittedName>
        <fullName evidence="3">Uncharacterized protein</fullName>
    </submittedName>
</protein>
<dbReference type="GO" id="GO:0010628">
    <property type="term" value="P:positive regulation of gene expression"/>
    <property type="evidence" value="ECO:0007669"/>
    <property type="project" value="TreeGrafter"/>
</dbReference>
<dbReference type="PANTHER" id="PTHR36313:SF1">
    <property type="entry name" value="PROTEIN GOLVEN 11-RELATED"/>
    <property type="match status" value="1"/>
</dbReference>
<feature type="region of interest" description="Disordered" evidence="1">
    <location>
        <begin position="74"/>
        <end position="94"/>
    </location>
</feature>
<keyword evidence="2" id="KW-0732">Signal</keyword>
<dbReference type="EMBL" id="JAVYJV010000012">
    <property type="protein sequence ID" value="KAK4357959.1"/>
    <property type="molecule type" value="Genomic_DNA"/>
</dbReference>
<dbReference type="GO" id="GO:0008284">
    <property type="term" value="P:positive regulation of cell population proliferation"/>
    <property type="evidence" value="ECO:0007669"/>
    <property type="project" value="TreeGrafter"/>
</dbReference>
<reference evidence="3" key="1">
    <citation type="submission" date="2023-12" db="EMBL/GenBank/DDBJ databases">
        <title>Genome assembly of Anisodus tanguticus.</title>
        <authorList>
            <person name="Wang Y.-J."/>
        </authorList>
    </citation>
    <scope>NUCLEOTIDE SEQUENCE</scope>
    <source>
        <strain evidence="3">KB-2021</strain>
        <tissue evidence="3">Leaf</tissue>
    </source>
</reference>
<dbReference type="Proteomes" id="UP001291623">
    <property type="component" value="Unassembled WGS sequence"/>
</dbReference>
<accession>A0AAE1RSU4</accession>
<evidence type="ECO:0000256" key="2">
    <source>
        <dbReference type="SAM" id="SignalP"/>
    </source>
</evidence>
<dbReference type="GO" id="GO:0005615">
    <property type="term" value="C:extracellular space"/>
    <property type="evidence" value="ECO:0007669"/>
    <property type="project" value="TreeGrafter"/>
</dbReference>